<keyword evidence="2" id="KW-1133">Transmembrane helix</keyword>
<evidence type="ECO:0000256" key="1">
    <source>
        <dbReference type="SAM" id="MobiDB-lite"/>
    </source>
</evidence>
<keyword evidence="2" id="KW-0812">Transmembrane</keyword>
<keyword evidence="2" id="KW-0472">Membrane</keyword>
<name>A0A9X1MFN5_9MICC</name>
<protein>
    <recommendedName>
        <fullName evidence="5">Type IV pilus assembly protein PilO</fullName>
    </recommendedName>
</protein>
<feature type="region of interest" description="Disordered" evidence="1">
    <location>
        <begin position="228"/>
        <end position="256"/>
    </location>
</feature>
<feature type="transmembrane region" description="Helical" evidence="2">
    <location>
        <begin position="12"/>
        <end position="31"/>
    </location>
</feature>
<gene>
    <name evidence="3" type="ORF">LJ757_15795</name>
</gene>
<evidence type="ECO:0000313" key="3">
    <source>
        <dbReference type="EMBL" id="MCC3299253.1"/>
    </source>
</evidence>
<feature type="compositionally biased region" description="Low complexity" evidence="1">
    <location>
        <begin position="237"/>
        <end position="256"/>
    </location>
</feature>
<keyword evidence="4" id="KW-1185">Reference proteome</keyword>
<evidence type="ECO:0000313" key="4">
    <source>
        <dbReference type="Proteomes" id="UP001139158"/>
    </source>
</evidence>
<accession>A0A9X1MFN5</accession>
<dbReference type="AlphaFoldDB" id="A0A9X1MFN5"/>
<dbReference type="EMBL" id="JAJFZV010000018">
    <property type="protein sequence ID" value="MCC3299253.1"/>
    <property type="molecule type" value="Genomic_DNA"/>
</dbReference>
<dbReference type="Proteomes" id="UP001139158">
    <property type="component" value="Unassembled WGS sequence"/>
</dbReference>
<comment type="caution">
    <text evidence="3">The sequence shown here is derived from an EMBL/GenBank/DDBJ whole genome shotgun (WGS) entry which is preliminary data.</text>
</comment>
<reference evidence="3" key="1">
    <citation type="submission" date="2021-10" db="EMBL/GenBank/DDBJ databases">
        <title>Novel species in genus Arthrobacter.</title>
        <authorList>
            <person name="Liu Y."/>
        </authorList>
    </citation>
    <scope>NUCLEOTIDE SEQUENCE</scope>
    <source>
        <strain evidence="3">Zg-Y453</strain>
    </source>
</reference>
<evidence type="ECO:0008006" key="5">
    <source>
        <dbReference type="Google" id="ProtNLM"/>
    </source>
</evidence>
<organism evidence="3 4">
    <name type="scientific">Arthrobacter caoxuetaonis</name>
    <dbReference type="NCBI Taxonomy" id="2886935"/>
    <lineage>
        <taxon>Bacteria</taxon>
        <taxon>Bacillati</taxon>
        <taxon>Actinomycetota</taxon>
        <taxon>Actinomycetes</taxon>
        <taxon>Micrococcales</taxon>
        <taxon>Micrococcaceae</taxon>
        <taxon>Arthrobacter</taxon>
    </lineage>
</organism>
<dbReference type="RefSeq" id="WP_227897241.1">
    <property type="nucleotide sequence ID" value="NZ_CP099467.1"/>
</dbReference>
<sequence length="256" mass="26065">MKPQSRHIAPYVVAAAVAAFLVFLAYLMFFVPKLNDTKALEDQTATVAASNEALAVKKAILQENAANIGDLEGRVADFNAAFPPGSSQKELVAAITKAADEAGVKLTTLNPAVPSVAMIAPPEAAAEGNAGVETGEADVDAALESVQSEAPVEIAPEDLEGSTVAMVGLTINAQGDPAALQRFMEKLEQLDRPILIKTFGFDGEGSNANLSITADSFFVAPLATPEQAKAAEEDAAEGAVEGGAADAAAAGEGAEG</sequence>
<evidence type="ECO:0000256" key="2">
    <source>
        <dbReference type="SAM" id="Phobius"/>
    </source>
</evidence>
<proteinExistence type="predicted"/>